<dbReference type="Pfam" id="PF00703">
    <property type="entry name" value="Glyco_hydro_2"/>
    <property type="match status" value="1"/>
</dbReference>
<sequence>MARTIGNRKSLDDIEREAWAPKPSMLDTPAVKLSLQDGPARMEGCKRESISLNGEWRMAWGGTQKERIQNDSWEDSIPAQVPCSVHTALLEAGIIPDPTVGLNDKIAREYCYKVWWLKKEFDINPESRAVQLFFEGICHYGKVWLNGVYLGEHKGMFGRPVFDVSQYLKKHNVLIVKIENSPSNPKPMSEYMDNDEGWHDGVVINCVYGWHYACLPSRGIWAPAGLEEKEGDFWSEKPFVSCGDAKKGIVDICLKIHGKCGKTTITGNIMGKNHEGEGGSFSYECDLTEEEQVLHLQIRIPNPRLWWPVNHGEQNLYTLQLSVVSKGRNSQQFETTFGVRTIEMGPLPGGPYEDKHNWTFLVNKKPIFIKGTNWCTLDVLLRFKEDNYRRFLTLAKNQNIQLLRAWGGGMPETDIFYELCDELGIMVMQEWPTCWDSQKEQPFEELEETVLVHMPRLRNHPSLIMWCGGNESARADGEAMDMMARYAFELDGSRGFHRTSPWGGALHNYSTYWDMQDIDVSLNLKSHFMGEFGMASAPNLNSVNRYVPEEERDIWPPERFGSFGHHTPRFNQLEPNDMEHLGKRVPEFCAGDTMEDFIWGTQMAQATAVRHTLESYRCSWPYSTGICYYKLTDVYPACSWSTIDYYGVPKLSYYAVQDSYEPLHACILLKSMRAEEDLKLPVYLLDDAGALNGLAWRVEAKAYDENLQVISQEVFEGQTRADVTFLGHLAVKKALAGDGPVLLTTEVWAGDEKKDQTFYWINYQKKQGCLKNLPKTSLSLRTEDKVAVIKNTGNVPAAGVILECLPKDTTFVAEDGLFWLNPGEIRRIAVTDTQNLTVSAWNLSHVADEKIER</sequence>
<organism evidence="10 11">
    <name type="scientific">Faecalicatena orotica</name>
    <dbReference type="NCBI Taxonomy" id="1544"/>
    <lineage>
        <taxon>Bacteria</taxon>
        <taxon>Bacillati</taxon>
        <taxon>Bacillota</taxon>
        <taxon>Clostridia</taxon>
        <taxon>Lachnospirales</taxon>
        <taxon>Lachnospiraceae</taxon>
        <taxon>Faecalicatena</taxon>
    </lineage>
</organism>
<feature type="domain" description="Beta-mannosidase-like galactose-binding" evidence="9">
    <location>
        <begin position="74"/>
        <end position="193"/>
    </location>
</feature>
<dbReference type="PRINTS" id="PR00132">
    <property type="entry name" value="GLHYDRLASE2"/>
</dbReference>
<evidence type="ECO:0000259" key="7">
    <source>
        <dbReference type="Pfam" id="PF00703"/>
    </source>
</evidence>
<dbReference type="Proteomes" id="UP000245845">
    <property type="component" value="Unassembled WGS sequence"/>
</dbReference>
<dbReference type="SUPFAM" id="SSF51445">
    <property type="entry name" value="(Trans)glycosidases"/>
    <property type="match status" value="1"/>
</dbReference>
<keyword evidence="6" id="KW-0326">Glycosidase</keyword>
<evidence type="ECO:0000256" key="2">
    <source>
        <dbReference type="ARBA" id="ARBA00007401"/>
    </source>
</evidence>
<keyword evidence="4" id="KW-0732">Signal</keyword>
<dbReference type="GO" id="GO:0005975">
    <property type="term" value="P:carbohydrate metabolic process"/>
    <property type="evidence" value="ECO:0007669"/>
    <property type="project" value="InterPro"/>
</dbReference>
<dbReference type="Gene3D" id="2.60.40.10">
    <property type="entry name" value="Immunoglobulins"/>
    <property type="match status" value="1"/>
</dbReference>
<dbReference type="InterPro" id="IPR006101">
    <property type="entry name" value="Glyco_hydro_2"/>
</dbReference>
<dbReference type="PANTHER" id="PTHR43730">
    <property type="entry name" value="BETA-MANNOSIDASE"/>
    <property type="match status" value="1"/>
</dbReference>
<feature type="domain" description="Glycoside hydrolase family 2 immunoglobulin-like beta-sandwich" evidence="7">
    <location>
        <begin position="280"/>
        <end position="340"/>
    </location>
</feature>
<dbReference type="InterPro" id="IPR006102">
    <property type="entry name" value="Ig-like_GH2"/>
</dbReference>
<name>A0A2Y9CAI8_9FIRM</name>
<keyword evidence="11" id="KW-1185">Reference proteome</keyword>
<dbReference type="InterPro" id="IPR008979">
    <property type="entry name" value="Galactose-bd-like_sf"/>
</dbReference>
<dbReference type="InterPro" id="IPR013783">
    <property type="entry name" value="Ig-like_fold"/>
</dbReference>
<dbReference type="InterPro" id="IPR036156">
    <property type="entry name" value="Beta-gal/glucu_dom_sf"/>
</dbReference>
<evidence type="ECO:0000256" key="4">
    <source>
        <dbReference type="ARBA" id="ARBA00022729"/>
    </source>
</evidence>
<dbReference type="Gene3D" id="3.20.20.80">
    <property type="entry name" value="Glycosidases"/>
    <property type="match status" value="1"/>
</dbReference>
<dbReference type="EC" id="3.2.1.25" evidence="3"/>
<evidence type="ECO:0000256" key="5">
    <source>
        <dbReference type="ARBA" id="ARBA00022801"/>
    </source>
</evidence>
<dbReference type="Pfam" id="PF22666">
    <property type="entry name" value="Glyco_hydro_2_N2"/>
    <property type="match status" value="1"/>
</dbReference>
<dbReference type="Pfam" id="PF02836">
    <property type="entry name" value="Glyco_hydro_2_C"/>
    <property type="match status" value="1"/>
</dbReference>
<dbReference type="InterPro" id="IPR050887">
    <property type="entry name" value="Beta-mannosidase_GH2"/>
</dbReference>
<feature type="domain" description="Glycoside hydrolase family 2 catalytic" evidence="8">
    <location>
        <begin position="359"/>
        <end position="498"/>
    </location>
</feature>
<dbReference type="PANTHER" id="PTHR43730:SF1">
    <property type="entry name" value="BETA-MANNOSIDASE"/>
    <property type="match status" value="1"/>
</dbReference>
<proteinExistence type="inferred from homology"/>
<comment type="caution">
    <text evidence="10">The sequence shown here is derived from an EMBL/GenBank/DDBJ whole genome shotgun (WGS) entry which is preliminary data.</text>
</comment>
<dbReference type="SUPFAM" id="SSF49785">
    <property type="entry name" value="Galactose-binding domain-like"/>
    <property type="match status" value="1"/>
</dbReference>
<dbReference type="InterPro" id="IPR006103">
    <property type="entry name" value="Glyco_hydro_2_cat"/>
</dbReference>
<accession>A0A2Y9CAI8</accession>
<dbReference type="EMBL" id="QGDL01000013">
    <property type="protein sequence ID" value="PWJ23692.1"/>
    <property type="molecule type" value="Genomic_DNA"/>
</dbReference>
<dbReference type="RefSeq" id="WP_109732873.1">
    <property type="nucleotide sequence ID" value="NZ_BAAACK010000005.1"/>
</dbReference>
<comment type="catalytic activity">
    <reaction evidence="1">
        <text>Hydrolysis of terminal, non-reducing beta-D-mannose residues in beta-D-mannosides.</text>
        <dbReference type="EC" id="3.2.1.25"/>
    </reaction>
</comment>
<dbReference type="Gene3D" id="2.60.120.260">
    <property type="entry name" value="Galactose-binding domain-like"/>
    <property type="match status" value="1"/>
</dbReference>
<dbReference type="GO" id="GO:0006516">
    <property type="term" value="P:glycoprotein catabolic process"/>
    <property type="evidence" value="ECO:0007669"/>
    <property type="project" value="TreeGrafter"/>
</dbReference>
<evidence type="ECO:0000313" key="11">
    <source>
        <dbReference type="Proteomes" id="UP000245845"/>
    </source>
</evidence>
<dbReference type="GO" id="GO:0004567">
    <property type="term" value="F:beta-mannosidase activity"/>
    <property type="evidence" value="ECO:0007669"/>
    <property type="project" value="UniProtKB-EC"/>
</dbReference>
<dbReference type="AlphaFoldDB" id="A0A2Y9CAI8"/>
<evidence type="ECO:0000259" key="8">
    <source>
        <dbReference type="Pfam" id="PF02836"/>
    </source>
</evidence>
<evidence type="ECO:0000256" key="1">
    <source>
        <dbReference type="ARBA" id="ARBA00000829"/>
    </source>
</evidence>
<evidence type="ECO:0000256" key="3">
    <source>
        <dbReference type="ARBA" id="ARBA00012754"/>
    </source>
</evidence>
<protein>
    <recommendedName>
        <fullName evidence="3">beta-mannosidase</fullName>
        <ecNumber evidence="3">3.2.1.25</ecNumber>
    </recommendedName>
</protein>
<evidence type="ECO:0000313" key="10">
    <source>
        <dbReference type="EMBL" id="PWJ23692.1"/>
    </source>
</evidence>
<reference evidence="10 11" key="1">
    <citation type="submission" date="2018-05" db="EMBL/GenBank/DDBJ databases">
        <title>The Hungate 1000. A catalogue of reference genomes from the rumen microbiome.</title>
        <authorList>
            <person name="Kelly W."/>
        </authorList>
    </citation>
    <scope>NUCLEOTIDE SEQUENCE [LARGE SCALE GENOMIC DNA]</scope>
    <source>
        <strain evidence="10 11">NLAE-zl-C242</strain>
    </source>
</reference>
<gene>
    <name evidence="10" type="ORF">A8806_113126</name>
</gene>
<dbReference type="InterPro" id="IPR017853">
    <property type="entry name" value="GH"/>
</dbReference>
<dbReference type="InterPro" id="IPR054593">
    <property type="entry name" value="Beta-mannosidase-like_N2"/>
</dbReference>
<comment type="similarity">
    <text evidence="2">Belongs to the glycosyl hydrolase 2 family.</text>
</comment>
<keyword evidence="5" id="KW-0378">Hydrolase</keyword>
<evidence type="ECO:0000259" key="9">
    <source>
        <dbReference type="Pfam" id="PF22666"/>
    </source>
</evidence>
<dbReference type="SUPFAM" id="SSF49303">
    <property type="entry name" value="beta-Galactosidase/glucuronidase domain"/>
    <property type="match status" value="2"/>
</dbReference>
<dbReference type="OrthoDB" id="9801077at2"/>
<evidence type="ECO:0000256" key="6">
    <source>
        <dbReference type="ARBA" id="ARBA00023295"/>
    </source>
</evidence>